<evidence type="ECO:0000256" key="1">
    <source>
        <dbReference type="SAM" id="MobiDB-lite"/>
    </source>
</evidence>
<comment type="caution">
    <text evidence="3">The sequence shown here is derived from an EMBL/GenBank/DDBJ whole genome shotgun (WGS) entry which is preliminary data.</text>
</comment>
<keyword evidence="4" id="KW-1185">Reference proteome</keyword>
<evidence type="ECO:0000313" key="3">
    <source>
        <dbReference type="EMBL" id="MBB1485659.1"/>
    </source>
</evidence>
<reference evidence="3 4" key="1">
    <citation type="submission" date="2020-08" db="EMBL/GenBank/DDBJ databases">
        <title>Oceanospirillum sp. nov. isolated from marine sediment.</title>
        <authorList>
            <person name="Ji X."/>
        </authorList>
    </citation>
    <scope>NUCLEOTIDE SEQUENCE [LARGE SCALE GENOMIC DNA]</scope>
    <source>
        <strain evidence="3 4">D5</strain>
    </source>
</reference>
<evidence type="ECO:0000259" key="2">
    <source>
        <dbReference type="Pfam" id="PF02120"/>
    </source>
</evidence>
<sequence>MALHQAQSISVSEFLASGQGRQKVKANNTGMRFQDTFSSFSAEYNQQRQVGGVSERKDFSAPGNNRPSGGNSLPGRSDRIADAHAPGKRDSSPGSGVSANSEYAPRARLSDVDSRSDTVSSVSDSELSAKASSEDSIDDEGINLSEELESLGLDQNELKKLILEKTELSEAEFDRLAESPEQFMAELENWLQDDELGAEILALMDNPMAFQQLLQMTQNVSVNQSKDTGQVKESSAYSGDKNEGKGSSMANLVDKLLSGKQADQEAMEENLSKEKLMEQIMTARVGARIDSGSGFSSVFSGEVSSLNGALSGITSATGNIPQSAQNSGGHQLPVLRGLPGQPGATEALSERIMMMRSKNMQIAEIKLDPQELGALEVRVKVVNDVANIQFHSPNQGVREALESQIVKLREMMDESGLTLGDVGVSDQSLSEQPDEHFADSGVFSDSGNSGASLTDEESVQNTSMHIQRHQALGLVDYFA</sequence>
<organism evidence="3 4">
    <name type="scientific">Oceanospirillum sediminis</name>
    <dbReference type="NCBI Taxonomy" id="2760088"/>
    <lineage>
        <taxon>Bacteria</taxon>
        <taxon>Pseudomonadati</taxon>
        <taxon>Pseudomonadota</taxon>
        <taxon>Gammaproteobacteria</taxon>
        <taxon>Oceanospirillales</taxon>
        <taxon>Oceanospirillaceae</taxon>
        <taxon>Oceanospirillum</taxon>
    </lineage>
</organism>
<dbReference type="RefSeq" id="WP_182807448.1">
    <property type="nucleotide sequence ID" value="NZ_JACJFM010000003.1"/>
</dbReference>
<feature type="region of interest" description="Disordered" evidence="1">
    <location>
        <begin position="1"/>
        <end position="30"/>
    </location>
</feature>
<name>A0A839IMC2_9GAMM</name>
<dbReference type="InterPro" id="IPR021136">
    <property type="entry name" value="Flagellar_hook_control-like_C"/>
</dbReference>
<feature type="compositionally biased region" description="Polar residues" evidence="1">
    <location>
        <begin position="62"/>
        <end position="71"/>
    </location>
</feature>
<dbReference type="CDD" id="cd17470">
    <property type="entry name" value="T3SS_Flik_C"/>
    <property type="match status" value="1"/>
</dbReference>
<dbReference type="InterPro" id="IPR038610">
    <property type="entry name" value="FliK-like_C_sf"/>
</dbReference>
<feature type="compositionally biased region" description="Polar residues" evidence="1">
    <location>
        <begin position="223"/>
        <end position="237"/>
    </location>
</feature>
<feature type="compositionally biased region" description="Basic and acidic residues" evidence="1">
    <location>
        <begin position="76"/>
        <end position="91"/>
    </location>
</feature>
<dbReference type="EMBL" id="JACJFM010000003">
    <property type="protein sequence ID" value="MBB1485659.1"/>
    <property type="molecule type" value="Genomic_DNA"/>
</dbReference>
<dbReference type="AlphaFoldDB" id="A0A839IMC2"/>
<accession>A0A839IMC2</accession>
<feature type="compositionally biased region" description="Low complexity" evidence="1">
    <location>
        <begin position="117"/>
        <end position="131"/>
    </location>
</feature>
<feature type="region of interest" description="Disordered" evidence="1">
    <location>
        <begin position="44"/>
        <end position="140"/>
    </location>
</feature>
<feature type="compositionally biased region" description="Polar residues" evidence="1">
    <location>
        <begin position="92"/>
        <end position="101"/>
    </location>
</feature>
<evidence type="ECO:0000313" key="4">
    <source>
        <dbReference type="Proteomes" id="UP000565262"/>
    </source>
</evidence>
<keyword evidence="3" id="KW-0969">Cilium</keyword>
<protein>
    <submittedName>
        <fullName evidence="3">Flagellar hook-length control protein FliK</fullName>
    </submittedName>
</protein>
<dbReference type="PANTHER" id="PTHR37533">
    <property type="entry name" value="FLAGELLAR HOOK-LENGTH CONTROL PROTEIN"/>
    <property type="match status" value="1"/>
</dbReference>
<keyword evidence="3" id="KW-0966">Cell projection</keyword>
<keyword evidence="3" id="KW-0282">Flagellum</keyword>
<feature type="compositionally biased region" description="Polar residues" evidence="1">
    <location>
        <begin position="1"/>
        <end position="11"/>
    </location>
</feature>
<feature type="domain" description="Flagellar hook-length control protein-like C-terminal" evidence="2">
    <location>
        <begin position="350"/>
        <end position="430"/>
    </location>
</feature>
<dbReference type="Gene3D" id="3.30.750.140">
    <property type="match status" value="1"/>
</dbReference>
<dbReference type="InterPro" id="IPR052563">
    <property type="entry name" value="FliK"/>
</dbReference>
<proteinExistence type="predicted"/>
<dbReference type="PANTHER" id="PTHR37533:SF2">
    <property type="entry name" value="FLAGELLAR HOOK-LENGTH CONTROL PROTEIN"/>
    <property type="match status" value="1"/>
</dbReference>
<dbReference type="Proteomes" id="UP000565262">
    <property type="component" value="Unassembled WGS sequence"/>
</dbReference>
<feature type="compositionally biased region" description="Polar residues" evidence="1">
    <location>
        <begin position="443"/>
        <end position="452"/>
    </location>
</feature>
<feature type="region of interest" description="Disordered" evidence="1">
    <location>
        <begin position="426"/>
        <end position="457"/>
    </location>
</feature>
<feature type="region of interest" description="Disordered" evidence="1">
    <location>
        <begin position="223"/>
        <end position="248"/>
    </location>
</feature>
<gene>
    <name evidence="3" type="ORF">H4O21_03430</name>
</gene>
<dbReference type="Pfam" id="PF02120">
    <property type="entry name" value="Flg_hook"/>
    <property type="match status" value="1"/>
</dbReference>